<evidence type="ECO:0000313" key="2">
    <source>
        <dbReference type="Proteomes" id="UP000245942"/>
    </source>
</evidence>
<proteinExistence type="predicted"/>
<reference evidence="1 2" key="1">
    <citation type="journal article" date="2018" name="Mol. Biol. Evol.">
        <title>Broad Genomic Sampling Reveals a Smut Pathogenic Ancestry of the Fungal Clade Ustilaginomycotina.</title>
        <authorList>
            <person name="Kijpornyongpan T."/>
            <person name="Mondo S.J."/>
            <person name="Barry K."/>
            <person name="Sandor L."/>
            <person name="Lee J."/>
            <person name="Lipzen A."/>
            <person name="Pangilinan J."/>
            <person name="LaButti K."/>
            <person name="Hainaut M."/>
            <person name="Henrissat B."/>
            <person name="Grigoriev I.V."/>
            <person name="Spatafora J.W."/>
            <person name="Aime M.C."/>
        </authorList>
    </citation>
    <scope>NUCLEOTIDE SEQUENCE [LARGE SCALE GENOMIC DNA]</scope>
    <source>
        <strain evidence="1 2">MCA 4718</strain>
    </source>
</reference>
<evidence type="ECO:0000313" key="1">
    <source>
        <dbReference type="EMBL" id="PWN20503.1"/>
    </source>
</evidence>
<organism evidence="1 2">
    <name type="scientific">Pseudomicrostroma glucosiphilum</name>
    <dbReference type="NCBI Taxonomy" id="1684307"/>
    <lineage>
        <taxon>Eukaryota</taxon>
        <taxon>Fungi</taxon>
        <taxon>Dikarya</taxon>
        <taxon>Basidiomycota</taxon>
        <taxon>Ustilaginomycotina</taxon>
        <taxon>Exobasidiomycetes</taxon>
        <taxon>Microstromatales</taxon>
        <taxon>Microstromatales incertae sedis</taxon>
        <taxon>Pseudomicrostroma</taxon>
    </lineage>
</organism>
<keyword evidence="2" id="KW-1185">Reference proteome</keyword>
<dbReference type="GeneID" id="37011486"/>
<dbReference type="EMBL" id="KZ819328">
    <property type="protein sequence ID" value="PWN20503.1"/>
    <property type="molecule type" value="Genomic_DNA"/>
</dbReference>
<dbReference type="AlphaFoldDB" id="A0A316U813"/>
<protein>
    <submittedName>
        <fullName evidence="1">Uncharacterized protein</fullName>
    </submittedName>
</protein>
<gene>
    <name evidence="1" type="ORF">BCV69DRAFT_211573</name>
</gene>
<name>A0A316U813_9BASI</name>
<dbReference type="RefSeq" id="XP_025347663.1">
    <property type="nucleotide sequence ID" value="XM_025489752.1"/>
</dbReference>
<sequence length="79" mass="8578">MPDRGKFSLELCRWASKSPSPESCLLLQLGYLSTQASLAEGLRSACSGRVDRSRNGPHPLCRLEVSMSLPVVFCPVSPT</sequence>
<dbReference type="Proteomes" id="UP000245942">
    <property type="component" value="Unassembled WGS sequence"/>
</dbReference>
<accession>A0A316U813</accession>